<comment type="caution">
    <text evidence="2">The sequence shown here is derived from an EMBL/GenBank/DDBJ whole genome shotgun (WGS) entry which is preliminary data.</text>
</comment>
<dbReference type="OrthoDB" id="9971210at2"/>
<sequence length="131" mass="15039">MFKLFKKQPKKQYTLSEFGFRRVHEDRVQVYHKQSNEWINWHQIVDDVFDEFGEPVSEIELHHVLADRTKKRGVGSAHVMVDNTQHFDSDDPFNQVIESFVTEHLNSSSNSSSDLDSSSSSASSSDSASFD</sequence>
<reference evidence="2 3" key="1">
    <citation type="submission" date="2016-09" db="EMBL/GenBank/DDBJ databases">
        <title>Pseudoalteromonas amylolytica sp. nov., isolated from the surface seawater.</title>
        <authorList>
            <person name="Wu Y.-H."/>
            <person name="Cheng H."/>
            <person name="Jin X.-B."/>
            <person name="Wang C.-S."/>
            <person name="Xu X.-W."/>
        </authorList>
    </citation>
    <scope>NUCLEOTIDE SEQUENCE [LARGE SCALE GENOMIC DNA]</scope>
    <source>
        <strain evidence="2 3">JW1</strain>
    </source>
</reference>
<evidence type="ECO:0000313" key="2">
    <source>
        <dbReference type="EMBL" id="OHU91542.1"/>
    </source>
</evidence>
<organism evidence="2 3">
    <name type="scientific">Pseudoalteromonas amylolytica</name>
    <dbReference type="NCBI Taxonomy" id="1859457"/>
    <lineage>
        <taxon>Bacteria</taxon>
        <taxon>Pseudomonadati</taxon>
        <taxon>Pseudomonadota</taxon>
        <taxon>Gammaproteobacteria</taxon>
        <taxon>Alteromonadales</taxon>
        <taxon>Pseudoalteromonadaceae</taxon>
        <taxon>Pseudoalteromonas</taxon>
    </lineage>
</organism>
<keyword evidence="3" id="KW-1185">Reference proteome</keyword>
<evidence type="ECO:0000256" key="1">
    <source>
        <dbReference type="SAM" id="MobiDB-lite"/>
    </source>
</evidence>
<proteinExistence type="predicted"/>
<dbReference type="RefSeq" id="WP_070985457.1">
    <property type="nucleotide sequence ID" value="NZ_MKJU01000025.1"/>
</dbReference>
<protein>
    <submittedName>
        <fullName evidence="2">Uncharacterized protein</fullName>
    </submittedName>
</protein>
<accession>A0A1S1MVE1</accession>
<dbReference type="AlphaFoldDB" id="A0A1S1MVE1"/>
<name>A0A1S1MVE1_9GAMM</name>
<feature type="region of interest" description="Disordered" evidence="1">
    <location>
        <begin position="106"/>
        <end position="131"/>
    </location>
</feature>
<dbReference type="EMBL" id="MKJU01000025">
    <property type="protein sequence ID" value="OHU91542.1"/>
    <property type="molecule type" value="Genomic_DNA"/>
</dbReference>
<dbReference type="Proteomes" id="UP000179786">
    <property type="component" value="Unassembled WGS sequence"/>
</dbReference>
<gene>
    <name evidence="2" type="ORF">BET10_12095</name>
</gene>
<evidence type="ECO:0000313" key="3">
    <source>
        <dbReference type="Proteomes" id="UP000179786"/>
    </source>
</evidence>